<sequence length="107" mass="12641">MEDGVVKAWMGEIKEERIKGEALIDGVCEAIQWLLEEVGVREENLKVILDNKVMSRWNAGETGTTWEQRFLKNKVLARKDMLKGLCIEYKHQREFQWKKERNMMAEV</sequence>
<dbReference type="EMBL" id="JASCZI010151038">
    <property type="protein sequence ID" value="MED6167360.1"/>
    <property type="molecule type" value="Genomic_DNA"/>
</dbReference>
<gene>
    <name evidence="1" type="ORF">PIB30_001782</name>
</gene>
<dbReference type="Proteomes" id="UP001341840">
    <property type="component" value="Unassembled WGS sequence"/>
</dbReference>
<reference evidence="1 2" key="1">
    <citation type="journal article" date="2023" name="Plants (Basel)">
        <title>Bridging the Gap: Combining Genomics and Transcriptomics Approaches to Understand Stylosanthes scabra, an Orphan Legume from the Brazilian Caatinga.</title>
        <authorList>
            <person name="Ferreira-Neto J.R.C."/>
            <person name="da Silva M.D."/>
            <person name="Binneck E."/>
            <person name="de Melo N.F."/>
            <person name="da Silva R.H."/>
            <person name="de Melo A.L.T.M."/>
            <person name="Pandolfi V."/>
            <person name="Bustamante F.O."/>
            <person name="Brasileiro-Vidal A.C."/>
            <person name="Benko-Iseppon A.M."/>
        </authorList>
    </citation>
    <scope>NUCLEOTIDE SEQUENCE [LARGE SCALE GENOMIC DNA]</scope>
    <source>
        <tissue evidence="1">Leaves</tissue>
    </source>
</reference>
<comment type="caution">
    <text evidence="1">The sequence shown here is derived from an EMBL/GenBank/DDBJ whole genome shotgun (WGS) entry which is preliminary data.</text>
</comment>
<accession>A0ABU6V4D4</accession>
<protein>
    <recommendedName>
        <fullName evidence="3">RNase H type-1 domain-containing protein</fullName>
    </recommendedName>
</protein>
<evidence type="ECO:0000313" key="2">
    <source>
        <dbReference type="Proteomes" id="UP001341840"/>
    </source>
</evidence>
<proteinExistence type="predicted"/>
<name>A0ABU6V4D4_9FABA</name>
<evidence type="ECO:0008006" key="3">
    <source>
        <dbReference type="Google" id="ProtNLM"/>
    </source>
</evidence>
<evidence type="ECO:0000313" key="1">
    <source>
        <dbReference type="EMBL" id="MED6167360.1"/>
    </source>
</evidence>
<organism evidence="1 2">
    <name type="scientific">Stylosanthes scabra</name>
    <dbReference type="NCBI Taxonomy" id="79078"/>
    <lineage>
        <taxon>Eukaryota</taxon>
        <taxon>Viridiplantae</taxon>
        <taxon>Streptophyta</taxon>
        <taxon>Embryophyta</taxon>
        <taxon>Tracheophyta</taxon>
        <taxon>Spermatophyta</taxon>
        <taxon>Magnoliopsida</taxon>
        <taxon>eudicotyledons</taxon>
        <taxon>Gunneridae</taxon>
        <taxon>Pentapetalae</taxon>
        <taxon>rosids</taxon>
        <taxon>fabids</taxon>
        <taxon>Fabales</taxon>
        <taxon>Fabaceae</taxon>
        <taxon>Papilionoideae</taxon>
        <taxon>50 kb inversion clade</taxon>
        <taxon>dalbergioids sensu lato</taxon>
        <taxon>Dalbergieae</taxon>
        <taxon>Pterocarpus clade</taxon>
        <taxon>Stylosanthes</taxon>
    </lineage>
</organism>
<keyword evidence="2" id="KW-1185">Reference proteome</keyword>